<evidence type="ECO:0000256" key="1">
    <source>
        <dbReference type="SAM" id="Phobius"/>
    </source>
</evidence>
<dbReference type="Proteomes" id="UP000274346">
    <property type="component" value="Chromosome"/>
</dbReference>
<organism evidence="2 3">
    <name type="scientific">Raoultella terrigena</name>
    <name type="common">Klebsiella terrigena</name>
    <dbReference type="NCBI Taxonomy" id="577"/>
    <lineage>
        <taxon>Bacteria</taxon>
        <taxon>Pseudomonadati</taxon>
        <taxon>Pseudomonadota</taxon>
        <taxon>Gammaproteobacteria</taxon>
        <taxon>Enterobacterales</taxon>
        <taxon>Enterobacteriaceae</taxon>
        <taxon>Klebsiella/Raoultella group</taxon>
        <taxon>Raoultella</taxon>
    </lineage>
</organism>
<dbReference type="EMBL" id="LR131271">
    <property type="protein sequence ID" value="VDR29532.1"/>
    <property type="molecule type" value="Genomic_DNA"/>
</dbReference>
<feature type="transmembrane region" description="Helical" evidence="1">
    <location>
        <begin position="12"/>
        <end position="36"/>
    </location>
</feature>
<dbReference type="KEGG" id="rtg:NCTC13098_05942"/>
<accession>A0A3P8L1S9</accession>
<gene>
    <name evidence="2" type="ORF">NCTC13098_05942</name>
</gene>
<proteinExistence type="predicted"/>
<evidence type="ECO:0000313" key="2">
    <source>
        <dbReference type="EMBL" id="VDR29532.1"/>
    </source>
</evidence>
<protein>
    <submittedName>
        <fullName evidence="2">Uncharacterized protein</fullName>
    </submittedName>
</protein>
<reference evidence="2 3" key="1">
    <citation type="submission" date="2018-12" db="EMBL/GenBank/DDBJ databases">
        <authorList>
            <consortium name="Pathogen Informatics"/>
        </authorList>
    </citation>
    <scope>NUCLEOTIDE SEQUENCE [LARGE SCALE GENOMIC DNA]</scope>
    <source>
        <strain evidence="2 3">NCTC13098</strain>
    </source>
</reference>
<keyword evidence="1" id="KW-0472">Membrane</keyword>
<keyword evidence="1" id="KW-1133">Transmembrane helix</keyword>
<evidence type="ECO:0000313" key="3">
    <source>
        <dbReference type="Proteomes" id="UP000274346"/>
    </source>
</evidence>
<keyword evidence="1" id="KW-0812">Transmembrane</keyword>
<dbReference type="AlphaFoldDB" id="A0A3P8L1S9"/>
<name>A0A3P8L1S9_RAOTE</name>
<sequence length="37" mass="4043">MAPKTVSPWECYSVVAITSPDYASAVLTVSLVIMLWL</sequence>